<dbReference type="Pfam" id="PF02962">
    <property type="entry name" value="CHMI"/>
    <property type="match status" value="1"/>
</dbReference>
<dbReference type="PANTHER" id="PTHR37950:SF1">
    <property type="entry name" value="4-HYDROXYPHENYLACETATE CATABOLISM PROTEIN"/>
    <property type="match status" value="1"/>
</dbReference>
<dbReference type="InterPro" id="IPR004220">
    <property type="entry name" value="5-COMe_2-OHmuconate_Isoase"/>
</dbReference>
<name>A0A4R5ULS3_9HYPH</name>
<comment type="caution">
    <text evidence="1">The sequence shown here is derived from an EMBL/GenBank/DDBJ whole genome shotgun (WGS) entry which is preliminary data.</text>
</comment>
<dbReference type="RefSeq" id="WP_133314127.1">
    <property type="nucleotide sequence ID" value="NZ_SMTL01000001.1"/>
</dbReference>
<dbReference type="GO" id="GO:0008704">
    <property type="term" value="F:5-carboxymethyl-2-hydroxymuconate delta-isomerase activity"/>
    <property type="evidence" value="ECO:0007669"/>
    <property type="project" value="InterPro"/>
</dbReference>
<accession>A0A4R5ULS3</accession>
<dbReference type="EMBL" id="SMTL01000001">
    <property type="protein sequence ID" value="TDK38678.1"/>
    <property type="molecule type" value="Genomic_DNA"/>
</dbReference>
<evidence type="ECO:0000313" key="1">
    <source>
        <dbReference type="EMBL" id="TDK38678.1"/>
    </source>
</evidence>
<dbReference type="Gene3D" id="3.30.429.10">
    <property type="entry name" value="Macrophage Migration Inhibitory Factor"/>
    <property type="match status" value="1"/>
</dbReference>
<proteinExistence type="predicted"/>
<dbReference type="Proteomes" id="UP000295238">
    <property type="component" value="Unassembled WGS sequence"/>
</dbReference>
<dbReference type="OrthoDB" id="9814215at2"/>
<gene>
    <name evidence="1" type="ORF">E2F50_00525</name>
</gene>
<dbReference type="SUPFAM" id="SSF55331">
    <property type="entry name" value="Tautomerase/MIF"/>
    <property type="match status" value="1"/>
</dbReference>
<organism evidence="1 2">
    <name type="scientific">Rhizobium deserti</name>
    <dbReference type="NCBI Taxonomy" id="2547961"/>
    <lineage>
        <taxon>Bacteria</taxon>
        <taxon>Pseudomonadati</taxon>
        <taxon>Pseudomonadota</taxon>
        <taxon>Alphaproteobacteria</taxon>
        <taxon>Hyphomicrobiales</taxon>
        <taxon>Rhizobiaceae</taxon>
        <taxon>Rhizobium/Agrobacterium group</taxon>
        <taxon>Rhizobium</taxon>
    </lineage>
</organism>
<evidence type="ECO:0000313" key="2">
    <source>
        <dbReference type="Proteomes" id="UP000295238"/>
    </source>
</evidence>
<dbReference type="PANTHER" id="PTHR37950">
    <property type="entry name" value="4-HYDROXYPHENYLACETATE CATABOLISM PROTEIN"/>
    <property type="match status" value="1"/>
</dbReference>
<protein>
    <submittedName>
        <fullName evidence="1">5-carboxymethyl-2-hydroxymuconate Delta-isomerase</fullName>
    </submittedName>
</protein>
<dbReference type="AlphaFoldDB" id="A0A4R5ULS3"/>
<reference evidence="1 2" key="1">
    <citation type="submission" date="2019-03" db="EMBL/GenBank/DDBJ databases">
        <title>Rhizobium sp. nov., an bacterium isolated from biocrust in Mu Us Desert.</title>
        <authorList>
            <person name="Lixiong L."/>
        </authorList>
    </citation>
    <scope>NUCLEOTIDE SEQUENCE [LARGE SCALE GENOMIC DNA]</scope>
    <source>
        <strain evidence="1 2">SPY-1</strain>
    </source>
</reference>
<dbReference type="InterPro" id="IPR014347">
    <property type="entry name" value="Tautomerase/MIF_sf"/>
</dbReference>
<dbReference type="CDD" id="cd00580">
    <property type="entry name" value="CHMI"/>
    <property type="match status" value="1"/>
</dbReference>
<keyword evidence="2" id="KW-1185">Reference proteome</keyword>
<sequence length="139" mass="15379">MPHLTIHYTPNVDTDMDALCHVLLDTVLGIRDDEDKAVFPPGGMRVMAFPAAHFAVGDGKGDYGFVYINLRINPGRSAQIVARTGDRMMEAVKQHIEPLFSRWPMGITLNIEESPASLPGPAQLLYEGFHNNLRAHLAK</sequence>
<keyword evidence="1" id="KW-0413">Isomerase</keyword>